<keyword evidence="2" id="KW-0805">Transcription regulation</keyword>
<dbReference type="CDD" id="cd00167">
    <property type="entry name" value="SANT"/>
    <property type="match status" value="1"/>
</dbReference>
<gene>
    <name evidence="6" type="ORF">KFK09_015440</name>
</gene>
<name>A0A8T3B5Y0_DENNO</name>
<dbReference type="SUPFAM" id="SSF46689">
    <property type="entry name" value="Homeodomain-like"/>
    <property type="match status" value="1"/>
</dbReference>
<dbReference type="InterPro" id="IPR001005">
    <property type="entry name" value="SANT/Myb"/>
</dbReference>
<keyword evidence="3" id="KW-0804">Transcription</keyword>
<dbReference type="Pfam" id="PF00249">
    <property type="entry name" value="Myb_DNA-binding"/>
    <property type="match status" value="1"/>
</dbReference>
<dbReference type="GO" id="GO:0005634">
    <property type="term" value="C:nucleus"/>
    <property type="evidence" value="ECO:0007669"/>
    <property type="project" value="UniProtKB-SubCell"/>
</dbReference>
<dbReference type="SMART" id="SM00717">
    <property type="entry name" value="SANT"/>
    <property type="match status" value="1"/>
</dbReference>
<dbReference type="InterPro" id="IPR009057">
    <property type="entry name" value="Homeodomain-like_sf"/>
</dbReference>
<evidence type="ECO:0000259" key="5">
    <source>
        <dbReference type="PROSITE" id="PS50090"/>
    </source>
</evidence>
<dbReference type="SMR" id="A0A8T3B5Y0"/>
<proteinExistence type="predicted"/>
<dbReference type="EMBL" id="JAGYWB010000011">
    <property type="protein sequence ID" value="KAI0504488.1"/>
    <property type="molecule type" value="Genomic_DNA"/>
</dbReference>
<dbReference type="PANTHER" id="PTHR43952:SF75">
    <property type="entry name" value="PROTEIN RADIALIS-LIKE 6"/>
    <property type="match status" value="1"/>
</dbReference>
<evidence type="ECO:0000256" key="2">
    <source>
        <dbReference type="ARBA" id="ARBA00023015"/>
    </source>
</evidence>
<feature type="domain" description="Myb-like" evidence="5">
    <location>
        <begin position="9"/>
        <end position="58"/>
    </location>
</feature>
<keyword evidence="7" id="KW-1185">Reference proteome</keyword>
<dbReference type="InterPro" id="IPR044636">
    <property type="entry name" value="RADIALIS-like"/>
</dbReference>
<evidence type="ECO:0000313" key="7">
    <source>
        <dbReference type="Proteomes" id="UP000829196"/>
    </source>
</evidence>
<keyword evidence="4" id="KW-0539">Nucleus</keyword>
<dbReference type="GO" id="GO:0003700">
    <property type="term" value="F:DNA-binding transcription factor activity"/>
    <property type="evidence" value="ECO:0007669"/>
    <property type="project" value="InterPro"/>
</dbReference>
<dbReference type="FunFam" id="1.10.10.60:FF:000154">
    <property type="entry name" value="Transcription factor SRM1"/>
    <property type="match status" value="1"/>
</dbReference>
<comment type="caution">
    <text evidence="6">The sequence shown here is derived from an EMBL/GenBank/DDBJ whole genome shotgun (WGS) entry which is preliminary data.</text>
</comment>
<dbReference type="PANTHER" id="PTHR43952">
    <property type="entry name" value="MYB FAMILY TRANSCRIPTION FACTOR-RELATED"/>
    <property type="match status" value="1"/>
</dbReference>
<evidence type="ECO:0000256" key="3">
    <source>
        <dbReference type="ARBA" id="ARBA00023163"/>
    </source>
</evidence>
<comment type="subcellular location">
    <subcellularLocation>
        <location evidence="1">Nucleus</location>
    </subcellularLocation>
</comment>
<dbReference type="Gene3D" id="1.10.10.60">
    <property type="entry name" value="Homeodomain-like"/>
    <property type="match status" value="1"/>
</dbReference>
<evidence type="ECO:0000256" key="1">
    <source>
        <dbReference type="ARBA" id="ARBA00004123"/>
    </source>
</evidence>
<dbReference type="OrthoDB" id="118550at2759"/>
<sequence>MASYYATSSKWSAKEDKEFERALATFGEHTPNRWEKVAAAIGGGKTVADVRRHYQLLLDDIDSIESGLVPFPNYRTHPAPPSAASAAAAAASFLNDDRQRGLVHLQLR</sequence>
<evidence type="ECO:0000313" key="6">
    <source>
        <dbReference type="EMBL" id="KAI0504488.1"/>
    </source>
</evidence>
<evidence type="ECO:0000256" key="4">
    <source>
        <dbReference type="ARBA" id="ARBA00023242"/>
    </source>
</evidence>
<accession>A0A8T3B5Y0</accession>
<protein>
    <recommendedName>
        <fullName evidence="5">Myb-like domain-containing protein</fullName>
    </recommendedName>
</protein>
<organism evidence="6 7">
    <name type="scientific">Dendrobium nobile</name>
    <name type="common">Orchid</name>
    <dbReference type="NCBI Taxonomy" id="94219"/>
    <lineage>
        <taxon>Eukaryota</taxon>
        <taxon>Viridiplantae</taxon>
        <taxon>Streptophyta</taxon>
        <taxon>Embryophyta</taxon>
        <taxon>Tracheophyta</taxon>
        <taxon>Spermatophyta</taxon>
        <taxon>Magnoliopsida</taxon>
        <taxon>Liliopsida</taxon>
        <taxon>Asparagales</taxon>
        <taxon>Orchidaceae</taxon>
        <taxon>Epidendroideae</taxon>
        <taxon>Malaxideae</taxon>
        <taxon>Dendrobiinae</taxon>
        <taxon>Dendrobium</taxon>
    </lineage>
</organism>
<dbReference type="AlphaFoldDB" id="A0A8T3B5Y0"/>
<reference evidence="6" key="1">
    <citation type="journal article" date="2022" name="Front. Genet.">
        <title>Chromosome-Scale Assembly of the Dendrobium nobile Genome Provides Insights Into the Molecular Mechanism of the Biosynthesis of the Medicinal Active Ingredient of Dendrobium.</title>
        <authorList>
            <person name="Xu Q."/>
            <person name="Niu S.-C."/>
            <person name="Li K.-L."/>
            <person name="Zheng P.-J."/>
            <person name="Zhang X.-J."/>
            <person name="Jia Y."/>
            <person name="Liu Y."/>
            <person name="Niu Y.-X."/>
            <person name="Yu L.-H."/>
            <person name="Chen D.-F."/>
            <person name="Zhang G.-Q."/>
        </authorList>
    </citation>
    <scope>NUCLEOTIDE SEQUENCE</scope>
    <source>
        <tissue evidence="6">Leaf</tissue>
    </source>
</reference>
<dbReference type="PROSITE" id="PS50090">
    <property type="entry name" value="MYB_LIKE"/>
    <property type="match status" value="1"/>
</dbReference>
<dbReference type="Proteomes" id="UP000829196">
    <property type="component" value="Unassembled WGS sequence"/>
</dbReference>